<keyword evidence="2" id="KW-1185">Reference proteome</keyword>
<dbReference type="AlphaFoldDB" id="A0A9D3VJ94"/>
<dbReference type="Proteomes" id="UP000828251">
    <property type="component" value="Unassembled WGS sequence"/>
</dbReference>
<name>A0A9D3VJ94_9ROSI</name>
<sequence>MKVIANHFKVVFPKIIEQEQARLIAWQNITDNIIIAQEAIHPMRSKQKNKKWMAVKIDLEKAYDRVLQEFIDASLKAANDLIIFGKVGKNHARMINAVLKDFCNYSSKQGAKPWIISRDSFP</sequence>
<evidence type="ECO:0000313" key="2">
    <source>
        <dbReference type="Proteomes" id="UP000828251"/>
    </source>
</evidence>
<comment type="caution">
    <text evidence="1">The sequence shown here is derived from an EMBL/GenBank/DDBJ whole genome shotgun (WGS) entry which is preliminary data.</text>
</comment>
<evidence type="ECO:0008006" key="3">
    <source>
        <dbReference type="Google" id="ProtNLM"/>
    </source>
</evidence>
<organism evidence="1 2">
    <name type="scientific">Gossypium stocksii</name>
    <dbReference type="NCBI Taxonomy" id="47602"/>
    <lineage>
        <taxon>Eukaryota</taxon>
        <taxon>Viridiplantae</taxon>
        <taxon>Streptophyta</taxon>
        <taxon>Embryophyta</taxon>
        <taxon>Tracheophyta</taxon>
        <taxon>Spermatophyta</taxon>
        <taxon>Magnoliopsida</taxon>
        <taxon>eudicotyledons</taxon>
        <taxon>Gunneridae</taxon>
        <taxon>Pentapetalae</taxon>
        <taxon>rosids</taxon>
        <taxon>malvids</taxon>
        <taxon>Malvales</taxon>
        <taxon>Malvaceae</taxon>
        <taxon>Malvoideae</taxon>
        <taxon>Gossypium</taxon>
    </lineage>
</organism>
<accession>A0A9D3VJ94</accession>
<gene>
    <name evidence="1" type="ORF">J1N35_022850</name>
</gene>
<protein>
    <recommendedName>
        <fullName evidence="3">Reverse transcriptase domain-containing protein</fullName>
    </recommendedName>
</protein>
<dbReference type="EMBL" id="JAIQCV010000007">
    <property type="protein sequence ID" value="KAH1083089.1"/>
    <property type="molecule type" value="Genomic_DNA"/>
</dbReference>
<proteinExistence type="predicted"/>
<evidence type="ECO:0000313" key="1">
    <source>
        <dbReference type="EMBL" id="KAH1083089.1"/>
    </source>
</evidence>
<reference evidence="1 2" key="1">
    <citation type="journal article" date="2021" name="Plant Biotechnol. J.">
        <title>Multi-omics assisted identification of the key and species-specific regulatory components of drought-tolerant mechanisms in Gossypium stocksii.</title>
        <authorList>
            <person name="Yu D."/>
            <person name="Ke L."/>
            <person name="Zhang D."/>
            <person name="Wu Y."/>
            <person name="Sun Y."/>
            <person name="Mei J."/>
            <person name="Sun J."/>
            <person name="Sun Y."/>
        </authorList>
    </citation>
    <scope>NUCLEOTIDE SEQUENCE [LARGE SCALE GENOMIC DNA]</scope>
    <source>
        <strain evidence="2">cv. E1</strain>
        <tissue evidence="1">Leaf</tissue>
    </source>
</reference>
<dbReference type="PANTHER" id="PTHR19446">
    <property type="entry name" value="REVERSE TRANSCRIPTASES"/>
    <property type="match status" value="1"/>
</dbReference>
<dbReference type="OrthoDB" id="1934719at2759"/>